<accession>A0A378PBP9</accession>
<evidence type="ECO:0000313" key="9">
    <source>
        <dbReference type="Proteomes" id="UP000582487"/>
    </source>
</evidence>
<dbReference type="Proteomes" id="UP000582487">
    <property type="component" value="Unassembled WGS sequence"/>
</dbReference>
<dbReference type="Pfam" id="PF07730">
    <property type="entry name" value="HisKA_3"/>
    <property type="match status" value="1"/>
</dbReference>
<keyword evidence="2 8" id="KW-0418">Kinase</keyword>
<dbReference type="InterPro" id="IPR050482">
    <property type="entry name" value="Sensor_HK_TwoCompSys"/>
</dbReference>
<proteinExistence type="predicted"/>
<keyword evidence="1" id="KW-0808">Transferase</keyword>
<dbReference type="GO" id="GO:0046983">
    <property type="term" value="F:protein dimerization activity"/>
    <property type="evidence" value="ECO:0007669"/>
    <property type="project" value="InterPro"/>
</dbReference>
<feature type="transmembrane region" description="Helical" evidence="5">
    <location>
        <begin position="96"/>
        <end position="119"/>
    </location>
</feature>
<feature type="transmembrane region" description="Helical" evidence="5">
    <location>
        <begin position="131"/>
        <end position="151"/>
    </location>
</feature>
<name>A0A378PBP9_9ACTO</name>
<dbReference type="RefSeq" id="WP_114989962.1">
    <property type="nucleotide sequence ID" value="NZ_CAMUNX010000006.1"/>
</dbReference>
<dbReference type="PANTHER" id="PTHR24421">
    <property type="entry name" value="NITRATE/NITRITE SENSOR PROTEIN NARX-RELATED"/>
    <property type="match status" value="1"/>
</dbReference>
<reference evidence="7 10" key="1">
    <citation type="submission" date="2019-08" db="EMBL/GenBank/DDBJ databases">
        <title>Comparison of rpoB and gyrB Sequences from Mobiluncus Species and Development of a Multiplex PCR Method for Clinical Detection of Mobiluncus curtisii and Mobiluncus mulieris.</title>
        <authorList>
            <person name="Yang L."/>
            <person name="Shen Y."/>
            <person name="Xu G."/>
            <person name="Shu L.-B."/>
            <person name="Hu J."/>
            <person name="Zhang R."/>
            <person name="Wang Y."/>
            <person name="Zhou H.-W."/>
            <person name="Zhang X."/>
        </authorList>
    </citation>
    <scope>NUCLEOTIDE SEQUENCE [LARGE SCALE GENOMIC DNA]</scope>
    <source>
        <strain evidence="7 10">M26</strain>
    </source>
</reference>
<keyword evidence="5" id="KW-1133">Transmembrane helix</keyword>
<evidence type="ECO:0000256" key="5">
    <source>
        <dbReference type="SAM" id="Phobius"/>
    </source>
</evidence>
<dbReference type="GO" id="GO:0000155">
    <property type="term" value="F:phosphorelay sensor kinase activity"/>
    <property type="evidence" value="ECO:0007669"/>
    <property type="project" value="InterPro"/>
</dbReference>
<evidence type="ECO:0000259" key="6">
    <source>
        <dbReference type="Pfam" id="PF07730"/>
    </source>
</evidence>
<dbReference type="AlphaFoldDB" id="A0A378PBP9"/>
<dbReference type="Gene3D" id="1.20.5.1930">
    <property type="match status" value="1"/>
</dbReference>
<feature type="domain" description="Signal transduction histidine kinase subgroup 3 dimerisation and phosphoacceptor" evidence="6">
    <location>
        <begin position="177"/>
        <end position="240"/>
    </location>
</feature>
<evidence type="ECO:0000313" key="8">
    <source>
        <dbReference type="EMBL" id="NMW92591.1"/>
    </source>
</evidence>
<evidence type="ECO:0000256" key="1">
    <source>
        <dbReference type="ARBA" id="ARBA00022679"/>
    </source>
</evidence>
<keyword evidence="5" id="KW-0472">Membrane</keyword>
<sequence length="404" mass="44965">MRVSAKIRYHLTGWKLVVLATLVFSLAQDLSTINEKASPLRVPGNMIVELLGMLLFALSARFPRVCGMAVIMLWFVVSYLPGYVVFIGTFTCGTTIFAYFAFHQLYAMLGISLTLIAVSDFTTNTFDVVSSVFNIIGCVMVAAIGWTFGYYQRGLKRAQHENEKIRIQAGMAQAQLRNALAQDLHDSLAADLTRLTLITENLAKNPEMNREARDILGMVSTQSRGALADLRTTIRQLKTSVTEESAATTLTQILHDSIEVARVADINLELQVPADIEDQFNRYEKITLSMLATEATTNLMKYGKPGTSAEITIEFNAHHIEFMSTNEIGKARSDYAMTSGLGLKQLTAYLVRRGGELEYVANQGMWLLHARIPRSLHQKMLNTPLNHTDTDSPESGKERSQIDE</sequence>
<dbReference type="EMBL" id="VSZY01000004">
    <property type="protein sequence ID" value="MCU9968515.1"/>
    <property type="molecule type" value="Genomic_DNA"/>
</dbReference>
<dbReference type="InterPro" id="IPR036890">
    <property type="entry name" value="HATPase_C_sf"/>
</dbReference>
<evidence type="ECO:0000256" key="2">
    <source>
        <dbReference type="ARBA" id="ARBA00022777"/>
    </source>
</evidence>
<feature type="transmembrane region" description="Helical" evidence="5">
    <location>
        <begin position="42"/>
        <end position="62"/>
    </location>
</feature>
<comment type="caution">
    <text evidence="8">The sequence shown here is derived from an EMBL/GenBank/DDBJ whole genome shotgun (WGS) entry which is preliminary data.</text>
</comment>
<dbReference type="EMBL" id="JABCUV010000002">
    <property type="protein sequence ID" value="NMW92591.1"/>
    <property type="molecule type" value="Genomic_DNA"/>
</dbReference>
<feature type="compositionally biased region" description="Basic and acidic residues" evidence="4">
    <location>
        <begin position="388"/>
        <end position="404"/>
    </location>
</feature>
<evidence type="ECO:0000313" key="10">
    <source>
        <dbReference type="Proteomes" id="UP001209486"/>
    </source>
</evidence>
<feature type="transmembrane region" description="Helical" evidence="5">
    <location>
        <begin position="69"/>
        <end position="90"/>
    </location>
</feature>
<gene>
    <name evidence="7" type="ORF">FYZ43_03655</name>
    <name evidence="8" type="ORF">HHJ74_02515</name>
</gene>
<dbReference type="Gene3D" id="3.30.565.10">
    <property type="entry name" value="Histidine kinase-like ATPase, C-terminal domain"/>
    <property type="match status" value="1"/>
</dbReference>
<reference evidence="8 9" key="2">
    <citation type="submission" date="2020-04" db="EMBL/GenBank/DDBJ databases">
        <title>Antimicrobial susceptibility and clonality of vaginal-derived multi-drug resistant Mobiluncus isolates in China.</title>
        <authorList>
            <person name="Zhang X."/>
        </authorList>
    </citation>
    <scope>NUCLEOTIDE SEQUENCE [LARGE SCALE GENOMIC DNA]</scope>
    <source>
        <strain evidence="8 9">7</strain>
    </source>
</reference>
<dbReference type="GO" id="GO:0016020">
    <property type="term" value="C:membrane"/>
    <property type="evidence" value="ECO:0007669"/>
    <property type="project" value="InterPro"/>
</dbReference>
<organism evidence="8 9">
    <name type="scientific">Mobiluncus mulieris</name>
    <dbReference type="NCBI Taxonomy" id="2052"/>
    <lineage>
        <taxon>Bacteria</taxon>
        <taxon>Bacillati</taxon>
        <taxon>Actinomycetota</taxon>
        <taxon>Actinomycetes</taxon>
        <taxon>Actinomycetales</taxon>
        <taxon>Actinomycetaceae</taxon>
        <taxon>Mobiluncus</taxon>
    </lineage>
</organism>
<dbReference type="InterPro" id="IPR011712">
    <property type="entry name" value="Sig_transdc_His_kin_sub3_dim/P"/>
</dbReference>
<keyword evidence="3" id="KW-0902">Two-component regulatory system</keyword>
<feature type="region of interest" description="Disordered" evidence="4">
    <location>
        <begin position="382"/>
        <end position="404"/>
    </location>
</feature>
<keyword evidence="5" id="KW-0812">Transmembrane</keyword>
<evidence type="ECO:0000256" key="3">
    <source>
        <dbReference type="ARBA" id="ARBA00023012"/>
    </source>
</evidence>
<evidence type="ECO:0000313" key="7">
    <source>
        <dbReference type="EMBL" id="MCU9968515.1"/>
    </source>
</evidence>
<dbReference type="PANTHER" id="PTHR24421:SF58">
    <property type="entry name" value="SIGNAL TRANSDUCTION HISTIDINE-PROTEIN KINASE_PHOSPHATASE UHPB"/>
    <property type="match status" value="1"/>
</dbReference>
<protein>
    <submittedName>
        <fullName evidence="8">Histidine kinase</fullName>
    </submittedName>
</protein>
<dbReference type="Proteomes" id="UP001209486">
    <property type="component" value="Unassembled WGS sequence"/>
</dbReference>
<evidence type="ECO:0000256" key="4">
    <source>
        <dbReference type="SAM" id="MobiDB-lite"/>
    </source>
</evidence>